<comment type="similarity">
    <text evidence="5">Belongs to the NEMF family.</text>
</comment>
<dbReference type="GO" id="GO:0019843">
    <property type="term" value="F:rRNA binding"/>
    <property type="evidence" value="ECO:0007669"/>
    <property type="project" value="UniProtKB-UniRule"/>
</dbReference>
<dbReference type="GO" id="GO:1990112">
    <property type="term" value="C:RQC complex"/>
    <property type="evidence" value="ECO:0007669"/>
    <property type="project" value="TreeGrafter"/>
</dbReference>
<dbReference type="PANTHER" id="PTHR15239">
    <property type="entry name" value="NUCLEAR EXPORT MEDIATOR FACTOR NEMF"/>
    <property type="match status" value="1"/>
</dbReference>
<dbReference type="RefSeq" id="WP_151864474.1">
    <property type="nucleotide sequence ID" value="NZ_WBZB01000004.1"/>
</dbReference>
<dbReference type="Pfam" id="PF05670">
    <property type="entry name" value="NFACT-R_1"/>
    <property type="match status" value="1"/>
</dbReference>
<dbReference type="Proteomes" id="UP000465601">
    <property type="component" value="Unassembled WGS sequence"/>
</dbReference>
<dbReference type="OrthoDB" id="9766163at2"/>
<keyword evidence="1 5" id="KW-0820">tRNA-binding</keyword>
<evidence type="ECO:0000256" key="2">
    <source>
        <dbReference type="ARBA" id="ARBA00022730"/>
    </source>
</evidence>
<dbReference type="GO" id="GO:0000049">
    <property type="term" value="F:tRNA binding"/>
    <property type="evidence" value="ECO:0007669"/>
    <property type="project" value="UniProtKB-UniRule"/>
</dbReference>
<keyword evidence="3 5" id="KW-0694">RNA-binding</keyword>
<dbReference type="Pfam" id="PF05833">
    <property type="entry name" value="NFACT_N"/>
    <property type="match status" value="1"/>
</dbReference>
<protein>
    <recommendedName>
        <fullName evidence="5">Rqc2 homolog RqcH</fullName>
        <shortName evidence="5">RqcH</shortName>
    </recommendedName>
</protein>
<keyword evidence="2 5" id="KW-0699">rRNA-binding</keyword>
<evidence type="ECO:0000256" key="1">
    <source>
        <dbReference type="ARBA" id="ARBA00022555"/>
    </source>
</evidence>
<organism evidence="7 8">
    <name type="scientific">Alkaliphilus serpentinus</name>
    <dbReference type="NCBI Taxonomy" id="1482731"/>
    <lineage>
        <taxon>Bacteria</taxon>
        <taxon>Bacillati</taxon>
        <taxon>Bacillota</taxon>
        <taxon>Clostridia</taxon>
        <taxon>Peptostreptococcales</taxon>
        <taxon>Natronincolaceae</taxon>
        <taxon>Alkaliphilus</taxon>
    </lineage>
</organism>
<dbReference type="GO" id="GO:0043023">
    <property type="term" value="F:ribosomal large subunit binding"/>
    <property type="evidence" value="ECO:0007669"/>
    <property type="project" value="UniProtKB-UniRule"/>
</dbReference>
<dbReference type="Gene3D" id="1.10.8.50">
    <property type="match status" value="1"/>
</dbReference>
<keyword evidence="5" id="KW-0175">Coiled coil</keyword>
<name>A0A833HRF4_9FIRM</name>
<comment type="caution">
    <text evidence="7">The sequence shown here is derived from an EMBL/GenBank/DDBJ whole genome shotgun (WGS) entry which is preliminary data.</text>
</comment>
<dbReference type="AlphaFoldDB" id="A0A833HRF4"/>
<dbReference type="HAMAP" id="MF_00844_B">
    <property type="entry name" value="RqcH_B"/>
    <property type="match status" value="1"/>
</dbReference>
<evidence type="ECO:0000313" key="7">
    <source>
        <dbReference type="EMBL" id="KAB3533149.1"/>
    </source>
</evidence>
<dbReference type="InterPro" id="IPR043682">
    <property type="entry name" value="RqcH_bacterial"/>
</dbReference>
<comment type="function">
    <text evidence="5">Key component of the ribosome quality control system (RQC), a ribosome-associated complex that mediates the extraction of incompletely synthesized nascent chains from stalled ribosomes and their subsequent degradation. RqcH recruits Ala-charged tRNA, and with RqcP directs the elongation of stalled nascent chains on 50S ribosomal subunits, leading to non-templated C-terminal alanine extensions (Ala tail). The Ala tail promotes nascent chain degradation. May add between 1 and at least 8 Ala residues. Binds to stalled 50S ribosomal subunits.</text>
</comment>
<evidence type="ECO:0000256" key="3">
    <source>
        <dbReference type="ARBA" id="ARBA00022884"/>
    </source>
</evidence>
<keyword evidence="4 5" id="KW-0648">Protein biosynthesis</keyword>
<evidence type="ECO:0000256" key="5">
    <source>
        <dbReference type="HAMAP-Rule" id="MF_00844"/>
    </source>
</evidence>
<dbReference type="GO" id="GO:0072344">
    <property type="term" value="P:rescue of stalled ribosome"/>
    <property type="evidence" value="ECO:0007669"/>
    <property type="project" value="UniProtKB-UniRule"/>
</dbReference>
<proteinExistence type="inferred from homology"/>
<evidence type="ECO:0000313" key="8">
    <source>
        <dbReference type="Proteomes" id="UP000465601"/>
    </source>
</evidence>
<dbReference type="InterPro" id="IPR008532">
    <property type="entry name" value="NFACT_RNA-bd"/>
</dbReference>
<feature type="coiled-coil region" evidence="5">
    <location>
        <begin position="305"/>
        <end position="339"/>
    </location>
</feature>
<evidence type="ECO:0000256" key="4">
    <source>
        <dbReference type="ARBA" id="ARBA00022917"/>
    </source>
</evidence>
<dbReference type="FunFam" id="2.30.310.10:FF:000004">
    <property type="entry name" value="Fibronectin-binding protein A"/>
    <property type="match status" value="1"/>
</dbReference>
<dbReference type="InterPro" id="IPR051608">
    <property type="entry name" value="RQC_Subunit_NEMF"/>
</dbReference>
<dbReference type="Gene3D" id="2.30.310.10">
    <property type="entry name" value="ibrinogen binding protein from staphylococcus aureus domain"/>
    <property type="match status" value="1"/>
</dbReference>
<dbReference type="EMBL" id="WBZB01000004">
    <property type="protein sequence ID" value="KAB3533149.1"/>
    <property type="molecule type" value="Genomic_DNA"/>
</dbReference>
<dbReference type="PANTHER" id="PTHR15239:SF6">
    <property type="entry name" value="RIBOSOME QUALITY CONTROL COMPLEX SUBUNIT NEMF"/>
    <property type="match status" value="1"/>
</dbReference>
<keyword evidence="8" id="KW-1185">Reference proteome</keyword>
<comment type="subunit">
    <text evidence="5">Associates with stalled 50S ribosomal subunits. Binds to RqcP.</text>
</comment>
<evidence type="ECO:0000259" key="6">
    <source>
        <dbReference type="Pfam" id="PF05670"/>
    </source>
</evidence>
<gene>
    <name evidence="5" type="primary">rqcH</name>
    <name evidence="7" type="ORF">F8153_00945</name>
</gene>
<feature type="domain" description="NFACT RNA-binding" evidence="6">
    <location>
        <begin position="466"/>
        <end position="560"/>
    </location>
</feature>
<accession>A0A833HRF4</accession>
<dbReference type="Gene3D" id="3.40.970.40">
    <property type="entry name" value="fibrinogen binding protein from staphylococcus aureus domain like"/>
    <property type="match status" value="1"/>
</dbReference>
<sequence>MALDGLVIAAMVEELQKLLPINKIEKVYQPEIDELLLHIRAQGRNYKLLLSADSSYPRTHFIDHSKENPAAPPNFCMLLRKHLQGGRIISITQPEMERMIIFNIENYDELNVLKSKKLIIEIMGKHSNIILVDSTSDKIIDSIKRVPIDVSRYRQVLPGLTYQMPPAGDKVNPLTVETFEEFSDRLLKDRKDKILKAIYGTFTGISPLISRELCFLSDIEENTPLLGVEEGKLRDLYHSFTSIIEKIKTKAFNPSIYIDDATDKYIDFNVLELQHLSIYRLETFEDVSGMLETFYRNRDIRERIKQKSQDLRKNLNIKLDRLYNKIENLQKDLERAQRAEEYKVKGDLITSNLHLIKGREERISVINYYDAEMPEVVIELDQKLSASQNAQSYYKQYNKYKTAVSEVHRQMDITTDEISYIEEILMNIEHSTHISDLEEIQRELSEAGIIKGKGGRKQKEQGKKPKFLRYLSSDGYEIIIGKNNQQNDEITFKLASKNDLWLHVKDIPGSHTILKVKEDGYSKVALFEAATLAAYYSKGRESTKVAVDYTPRKNVKKPSGAKAGMVIYDHYETVYVDGSLRDIKGVREIE</sequence>
<reference evidence="7 8" key="1">
    <citation type="submission" date="2019-10" db="EMBL/GenBank/DDBJ databases">
        <title>Alkaliphilus serpentinus sp. nov. and Alkaliphilus pronyensis sp. nov., two novel anaerobic alkaliphilic species isolated from the serpentinized-hosted hydrothermal field of the Prony Bay (New Caledonia).</title>
        <authorList>
            <person name="Postec A."/>
        </authorList>
    </citation>
    <scope>NUCLEOTIDE SEQUENCE [LARGE SCALE GENOMIC DNA]</scope>
    <source>
        <strain evidence="7 8">LacT</strain>
    </source>
</reference>